<name>A0AAV7WQ01_PLEWA</name>
<reference evidence="3" key="1">
    <citation type="journal article" date="2022" name="bioRxiv">
        <title>Sequencing and chromosome-scale assembly of the giantPleurodeles waltlgenome.</title>
        <authorList>
            <person name="Brown T."/>
            <person name="Elewa A."/>
            <person name="Iarovenko S."/>
            <person name="Subramanian E."/>
            <person name="Araus A.J."/>
            <person name="Petzold A."/>
            <person name="Susuki M."/>
            <person name="Suzuki K.-i.T."/>
            <person name="Hayashi T."/>
            <person name="Toyoda A."/>
            <person name="Oliveira C."/>
            <person name="Osipova E."/>
            <person name="Leigh N.D."/>
            <person name="Simon A."/>
            <person name="Yun M.H."/>
        </authorList>
    </citation>
    <scope>NUCLEOTIDE SEQUENCE</scope>
    <source>
        <strain evidence="3">20211129_DDA</strain>
        <tissue evidence="3">Liver</tissue>
    </source>
</reference>
<feature type="region of interest" description="Disordered" evidence="2">
    <location>
        <begin position="1"/>
        <end position="20"/>
    </location>
</feature>
<protein>
    <submittedName>
        <fullName evidence="3">Uncharacterized protein</fullName>
    </submittedName>
</protein>
<feature type="coiled-coil region" evidence="1">
    <location>
        <begin position="35"/>
        <end position="69"/>
    </location>
</feature>
<proteinExistence type="predicted"/>
<keyword evidence="1" id="KW-0175">Coiled coil</keyword>
<accession>A0AAV7WQ01</accession>
<organism evidence="3 4">
    <name type="scientific">Pleurodeles waltl</name>
    <name type="common">Iberian ribbed newt</name>
    <dbReference type="NCBI Taxonomy" id="8319"/>
    <lineage>
        <taxon>Eukaryota</taxon>
        <taxon>Metazoa</taxon>
        <taxon>Chordata</taxon>
        <taxon>Craniata</taxon>
        <taxon>Vertebrata</taxon>
        <taxon>Euteleostomi</taxon>
        <taxon>Amphibia</taxon>
        <taxon>Batrachia</taxon>
        <taxon>Caudata</taxon>
        <taxon>Salamandroidea</taxon>
        <taxon>Salamandridae</taxon>
        <taxon>Pleurodelinae</taxon>
        <taxon>Pleurodeles</taxon>
    </lineage>
</organism>
<dbReference type="Proteomes" id="UP001066276">
    <property type="component" value="Chromosome 1_1"/>
</dbReference>
<dbReference type="EMBL" id="JANPWB010000001">
    <property type="protein sequence ID" value="KAJ1214260.1"/>
    <property type="molecule type" value="Genomic_DNA"/>
</dbReference>
<dbReference type="AlphaFoldDB" id="A0AAV7WQ01"/>
<dbReference type="SUPFAM" id="SSF57997">
    <property type="entry name" value="Tropomyosin"/>
    <property type="match status" value="1"/>
</dbReference>
<evidence type="ECO:0000256" key="1">
    <source>
        <dbReference type="SAM" id="Coils"/>
    </source>
</evidence>
<evidence type="ECO:0000256" key="2">
    <source>
        <dbReference type="SAM" id="MobiDB-lite"/>
    </source>
</evidence>
<dbReference type="Gene3D" id="1.20.5.110">
    <property type="match status" value="1"/>
</dbReference>
<evidence type="ECO:0000313" key="4">
    <source>
        <dbReference type="Proteomes" id="UP001066276"/>
    </source>
</evidence>
<evidence type="ECO:0000313" key="3">
    <source>
        <dbReference type="EMBL" id="KAJ1214260.1"/>
    </source>
</evidence>
<gene>
    <name evidence="3" type="ORF">NDU88_001885</name>
</gene>
<comment type="caution">
    <text evidence="3">The sequence shown here is derived from an EMBL/GenBank/DDBJ whole genome shotgun (WGS) entry which is preliminary data.</text>
</comment>
<sequence>MDRCSQLETSPEHTEDMEPQDVDLTELLIEVKSSLKSIDAKIDILTNRLDQVKQRVDKHEHRLDVLENHMSNTDDSQAESEEHLLKMDNILYLIQMKNEDLEARSRRNNLRIVGWQRIQHQTNVLPFYPDFIMTVHAARCEFLPSKWLLQGTDVLYAMLYPAK</sequence>
<keyword evidence="4" id="KW-1185">Reference proteome</keyword>
<feature type="compositionally biased region" description="Basic and acidic residues" evidence="2">
    <location>
        <begin position="1"/>
        <end position="16"/>
    </location>
</feature>